<dbReference type="GO" id="GO:0004425">
    <property type="term" value="F:indole-3-glycerol-phosphate synthase activity"/>
    <property type="evidence" value="ECO:0007669"/>
    <property type="project" value="UniProtKB-EC"/>
</dbReference>
<accession>A0A8J2SRW7</accession>
<keyword evidence="8" id="KW-0456">Lyase</keyword>
<proteinExistence type="predicted"/>
<keyword evidence="7" id="KW-0057">Aromatic amino acid biosynthesis</keyword>
<sequence>MQRGIVLLAVAAAFQPAPPRRRTPPLQAANLEEAVRRKLDEARRLDARHAGPDSDARLRLGYVADRGNVRFSAALRRGDGVSRKVAVVADIKRRSPHGGPDNGAQELASYSDCGRVVSDVKDWPVDAVGVSLDPEMWGGVDGDLVAASKALNNSAPLLAKDLIVHPIQVALAAESGADAVWLSSTILGGALPDLLDACTVAGVEGCVEVHTPNEVQFALEAGATLLICSDRDRATGVLHRHQCLGLKGLIPPNIVALAAGGLGGSLADVRALAAAGFDGVVLGRVLMVDPGAARAFVEECRALELDAVDQLAWG</sequence>
<comment type="catalytic activity">
    <reaction evidence="1">
        <text>1-(2-carboxyphenylamino)-1-deoxy-D-ribulose 5-phosphate + H(+) = (1S,2R)-1-C-(indol-3-yl)glycerol 3-phosphate + CO2 + H2O</text>
        <dbReference type="Rhea" id="RHEA:23476"/>
        <dbReference type="ChEBI" id="CHEBI:15377"/>
        <dbReference type="ChEBI" id="CHEBI:15378"/>
        <dbReference type="ChEBI" id="CHEBI:16526"/>
        <dbReference type="ChEBI" id="CHEBI:58613"/>
        <dbReference type="ChEBI" id="CHEBI:58866"/>
        <dbReference type="EC" id="4.1.1.48"/>
    </reaction>
</comment>
<dbReference type="Pfam" id="PF00218">
    <property type="entry name" value="IGPS"/>
    <property type="match status" value="1"/>
</dbReference>
<dbReference type="UniPathway" id="UPA00035">
    <property type="reaction ID" value="UER00043"/>
</dbReference>
<dbReference type="InterPro" id="IPR013798">
    <property type="entry name" value="Indole-3-glycerol_P_synth_dom"/>
</dbReference>
<evidence type="ECO:0000256" key="2">
    <source>
        <dbReference type="ARBA" id="ARBA00004696"/>
    </source>
</evidence>
<comment type="caution">
    <text evidence="10">The sequence shown here is derived from an EMBL/GenBank/DDBJ whole genome shotgun (WGS) entry which is preliminary data.</text>
</comment>
<evidence type="ECO:0000256" key="7">
    <source>
        <dbReference type="ARBA" id="ARBA00023141"/>
    </source>
</evidence>
<feature type="domain" description="Indole-3-glycerol phosphate synthase" evidence="9">
    <location>
        <begin position="58"/>
        <end position="291"/>
    </location>
</feature>
<protein>
    <recommendedName>
        <fullName evidence="3">indole-3-glycerol-phosphate synthase</fullName>
        <ecNumber evidence="3">4.1.1.48</ecNumber>
    </recommendedName>
</protein>
<organism evidence="10 11">
    <name type="scientific">Pelagomonas calceolata</name>
    <dbReference type="NCBI Taxonomy" id="35677"/>
    <lineage>
        <taxon>Eukaryota</taxon>
        <taxon>Sar</taxon>
        <taxon>Stramenopiles</taxon>
        <taxon>Ochrophyta</taxon>
        <taxon>Pelagophyceae</taxon>
        <taxon>Pelagomonadales</taxon>
        <taxon>Pelagomonadaceae</taxon>
        <taxon>Pelagomonas</taxon>
    </lineage>
</organism>
<dbReference type="GO" id="GO:0000162">
    <property type="term" value="P:L-tryptophan biosynthetic process"/>
    <property type="evidence" value="ECO:0007669"/>
    <property type="project" value="UniProtKB-UniPathway"/>
</dbReference>
<dbReference type="AlphaFoldDB" id="A0A8J2SRW7"/>
<dbReference type="Proteomes" id="UP000789595">
    <property type="component" value="Unassembled WGS sequence"/>
</dbReference>
<evidence type="ECO:0000256" key="1">
    <source>
        <dbReference type="ARBA" id="ARBA00001633"/>
    </source>
</evidence>
<dbReference type="PANTHER" id="PTHR22854">
    <property type="entry name" value="TRYPTOPHAN BIOSYNTHESIS PROTEIN"/>
    <property type="match status" value="1"/>
</dbReference>
<evidence type="ECO:0000256" key="3">
    <source>
        <dbReference type="ARBA" id="ARBA00012362"/>
    </source>
</evidence>
<evidence type="ECO:0000256" key="6">
    <source>
        <dbReference type="ARBA" id="ARBA00022822"/>
    </source>
</evidence>
<reference evidence="10" key="1">
    <citation type="submission" date="2021-11" db="EMBL/GenBank/DDBJ databases">
        <authorList>
            <consortium name="Genoscope - CEA"/>
            <person name="William W."/>
        </authorList>
    </citation>
    <scope>NUCLEOTIDE SEQUENCE</scope>
</reference>
<dbReference type="EC" id="4.1.1.48" evidence="3"/>
<dbReference type="InterPro" id="IPR013785">
    <property type="entry name" value="Aldolase_TIM"/>
</dbReference>
<keyword evidence="11" id="KW-1185">Reference proteome</keyword>
<gene>
    <name evidence="10" type="ORF">PECAL_6P05070</name>
</gene>
<keyword evidence="5" id="KW-0210">Decarboxylase</keyword>
<keyword evidence="4" id="KW-0028">Amino-acid biosynthesis</keyword>
<evidence type="ECO:0000256" key="5">
    <source>
        <dbReference type="ARBA" id="ARBA00022793"/>
    </source>
</evidence>
<keyword evidence="6" id="KW-0822">Tryptophan biosynthesis</keyword>
<dbReference type="Gene3D" id="3.20.20.70">
    <property type="entry name" value="Aldolase class I"/>
    <property type="match status" value="1"/>
</dbReference>
<evidence type="ECO:0000256" key="8">
    <source>
        <dbReference type="ARBA" id="ARBA00023239"/>
    </source>
</evidence>
<evidence type="ECO:0000313" key="11">
    <source>
        <dbReference type="Proteomes" id="UP000789595"/>
    </source>
</evidence>
<name>A0A8J2SRW7_9STRA</name>
<evidence type="ECO:0000259" key="9">
    <source>
        <dbReference type="Pfam" id="PF00218"/>
    </source>
</evidence>
<dbReference type="EMBL" id="CAKKNE010000006">
    <property type="protein sequence ID" value="CAH0378907.1"/>
    <property type="molecule type" value="Genomic_DNA"/>
</dbReference>
<dbReference type="OrthoDB" id="524799at2759"/>
<dbReference type="InterPro" id="IPR011060">
    <property type="entry name" value="RibuloseP-bd_barrel"/>
</dbReference>
<dbReference type="GO" id="GO:0004640">
    <property type="term" value="F:phosphoribosylanthranilate isomerase activity"/>
    <property type="evidence" value="ECO:0007669"/>
    <property type="project" value="TreeGrafter"/>
</dbReference>
<comment type="pathway">
    <text evidence="2">Amino-acid biosynthesis; L-tryptophan biosynthesis; L-tryptophan from chorismate: step 4/5.</text>
</comment>
<evidence type="ECO:0000313" key="10">
    <source>
        <dbReference type="EMBL" id="CAH0378907.1"/>
    </source>
</evidence>
<dbReference type="SUPFAM" id="SSF51366">
    <property type="entry name" value="Ribulose-phoshate binding barrel"/>
    <property type="match status" value="1"/>
</dbReference>
<dbReference type="PANTHER" id="PTHR22854:SF2">
    <property type="entry name" value="INDOLE-3-GLYCEROL-PHOSPHATE SYNTHASE"/>
    <property type="match status" value="1"/>
</dbReference>
<dbReference type="InterPro" id="IPR045186">
    <property type="entry name" value="Indole-3-glycerol_P_synth"/>
</dbReference>
<evidence type="ECO:0000256" key="4">
    <source>
        <dbReference type="ARBA" id="ARBA00022605"/>
    </source>
</evidence>